<proteinExistence type="predicted"/>
<dbReference type="Pfam" id="PF13400">
    <property type="entry name" value="Tad"/>
    <property type="match status" value="1"/>
</dbReference>
<evidence type="ECO:0000313" key="2">
    <source>
        <dbReference type="EMBL" id="MES1928590.1"/>
    </source>
</evidence>
<organism evidence="2 3">
    <name type="scientific">Salinisphaera dokdonensis CL-ES53</name>
    <dbReference type="NCBI Taxonomy" id="1304272"/>
    <lineage>
        <taxon>Bacteria</taxon>
        <taxon>Pseudomonadati</taxon>
        <taxon>Pseudomonadota</taxon>
        <taxon>Gammaproteobacteria</taxon>
        <taxon>Salinisphaerales</taxon>
        <taxon>Salinisphaeraceae</taxon>
        <taxon>Salinisphaera</taxon>
    </lineage>
</organism>
<evidence type="ECO:0000313" key="3">
    <source>
        <dbReference type="Proteomes" id="UP001460888"/>
    </source>
</evidence>
<sequence length="586" mass="59877">MNPLASRRPHRQRGAILIMTAAFIVAAVALLALAVDTGRLYATQQKLQSAANIAALDAARVASGCRVDLDSASGLAAAQASVTSNFARRDEDTTPTITRYDEGLVTTNQATGLRQFATDAPVTTRPNGVRLTVTDDSYAPLFSLFSDNEITLSASAGAIAQPEAAIQFGTTLAAVNPDLLSALIDVDLEVASLGDLANASVTLADLLDIDAGVATSEDVARVTVNEALDNVSDGVNALARGVIGDVRSALGDQPLSEILSLAGPVGSDASVALGNIVNAAAQLVAVDREEAISLPTILSELPANLGGLDVSLRLLEPAGTEIGPAGTYDGQNYYTVVRSSQASLSVDLALRLGLGGLLDVAEVNLPIAIQLAQGEARLERIDCPTPDDRFYTVTVSADTATAAAAIGSVNPDGSINTGARADVTVLGTTVAELFNDGDAVSTVLGNDRYEAVFDDIDDLALLPQTFEGDQTVRTNDIAGLLGDINLDYDLLNTGGGGGLLGGIFDGLGDLLTGLTRPLLRAALDGVSGVLETIAVNTLGPVLDPLLDGLGISLASPTITLAGLTPNQPALFCASSSDCGFEAEDGS</sequence>
<reference evidence="2 3" key="1">
    <citation type="submission" date="2013-03" db="EMBL/GenBank/DDBJ databases">
        <title>Salinisphaera dokdonensis CL-ES53 Genome Sequencing.</title>
        <authorList>
            <person name="Li C."/>
            <person name="Lai Q."/>
            <person name="Shao Z."/>
        </authorList>
    </citation>
    <scope>NUCLEOTIDE SEQUENCE [LARGE SCALE GENOMIC DNA]</scope>
    <source>
        <strain evidence="2 3">CL-ES53</strain>
    </source>
</reference>
<keyword evidence="3" id="KW-1185">Reference proteome</keyword>
<dbReference type="InterPro" id="IPR028087">
    <property type="entry name" value="Tad_N"/>
</dbReference>
<dbReference type="EMBL" id="APND01000001">
    <property type="protein sequence ID" value="MES1928590.1"/>
    <property type="molecule type" value="Genomic_DNA"/>
</dbReference>
<protein>
    <recommendedName>
        <fullName evidence="1">Putative Flp pilus-assembly TadG-like N-terminal domain-containing protein</fullName>
    </recommendedName>
</protein>
<accession>A0ABV2AZ19</accession>
<dbReference type="Proteomes" id="UP001460888">
    <property type="component" value="Unassembled WGS sequence"/>
</dbReference>
<feature type="domain" description="Putative Flp pilus-assembly TadG-like N-terminal" evidence="1">
    <location>
        <begin position="14"/>
        <end position="60"/>
    </location>
</feature>
<name>A0ABV2AZ19_9GAMM</name>
<comment type="caution">
    <text evidence="2">The sequence shown here is derived from an EMBL/GenBank/DDBJ whole genome shotgun (WGS) entry which is preliminary data.</text>
</comment>
<evidence type="ECO:0000259" key="1">
    <source>
        <dbReference type="Pfam" id="PF13400"/>
    </source>
</evidence>
<gene>
    <name evidence="2" type="ORF">SADO_05005</name>
</gene>